<dbReference type="AlphaFoldDB" id="A0A3S2UUH2"/>
<keyword evidence="3" id="KW-1185">Reference proteome</keyword>
<protein>
    <submittedName>
        <fullName evidence="2">Uncharacterized protein</fullName>
    </submittedName>
</protein>
<organism evidence="2 3">
    <name type="scientific">Novosphingobium umbonatum</name>
    <dbReference type="NCBI Taxonomy" id="1908524"/>
    <lineage>
        <taxon>Bacteria</taxon>
        <taxon>Pseudomonadati</taxon>
        <taxon>Pseudomonadota</taxon>
        <taxon>Alphaproteobacteria</taxon>
        <taxon>Sphingomonadales</taxon>
        <taxon>Sphingomonadaceae</taxon>
        <taxon>Novosphingobium</taxon>
    </lineage>
</organism>
<proteinExistence type="predicted"/>
<evidence type="ECO:0000313" key="3">
    <source>
        <dbReference type="Proteomes" id="UP000282837"/>
    </source>
</evidence>
<dbReference type="Proteomes" id="UP000282837">
    <property type="component" value="Unassembled WGS sequence"/>
</dbReference>
<gene>
    <name evidence="2" type="ORF">EOE18_08330</name>
</gene>
<sequence length="100" mass="10994">MSLHAALLLMAAPAPVLALNAARVAPPAEAVAIARHCGLRLDQFVVDGHGRISFLTSPSDRFWQVTCAYTMLRHLPRPQAFDDVTNRHLPRHIPVLPNGR</sequence>
<reference evidence="2 3" key="1">
    <citation type="submission" date="2019-01" db="EMBL/GenBank/DDBJ databases">
        <authorList>
            <person name="Chen W.-M."/>
        </authorList>
    </citation>
    <scope>NUCLEOTIDE SEQUENCE [LARGE SCALE GENOMIC DNA]</scope>
    <source>
        <strain evidence="2 3">FSY-9</strain>
    </source>
</reference>
<name>A0A3S2UUH2_9SPHN</name>
<evidence type="ECO:0000256" key="1">
    <source>
        <dbReference type="SAM" id="SignalP"/>
    </source>
</evidence>
<comment type="caution">
    <text evidence="2">The sequence shown here is derived from an EMBL/GenBank/DDBJ whole genome shotgun (WGS) entry which is preliminary data.</text>
</comment>
<accession>A0A3S2UUH2</accession>
<dbReference type="EMBL" id="SACO01000005">
    <property type="protein sequence ID" value="RVU05314.1"/>
    <property type="molecule type" value="Genomic_DNA"/>
</dbReference>
<feature type="signal peptide" evidence="1">
    <location>
        <begin position="1"/>
        <end position="18"/>
    </location>
</feature>
<feature type="chain" id="PRO_5018718156" evidence="1">
    <location>
        <begin position="19"/>
        <end position="100"/>
    </location>
</feature>
<evidence type="ECO:0000313" key="2">
    <source>
        <dbReference type="EMBL" id="RVU05314.1"/>
    </source>
</evidence>
<keyword evidence="1" id="KW-0732">Signal</keyword>